<proteinExistence type="predicted"/>
<keyword evidence="1" id="KW-0812">Transmembrane</keyword>
<name>A0ABP0J615_9DINO</name>
<keyword evidence="3" id="KW-1185">Reference proteome</keyword>
<comment type="caution">
    <text evidence="2">The sequence shown here is derived from an EMBL/GenBank/DDBJ whole genome shotgun (WGS) entry which is preliminary data.</text>
</comment>
<feature type="transmembrane region" description="Helical" evidence="1">
    <location>
        <begin position="23"/>
        <end position="42"/>
    </location>
</feature>
<keyword evidence="1" id="KW-0472">Membrane</keyword>
<dbReference type="EMBL" id="CAXAMM010006091">
    <property type="protein sequence ID" value="CAK9009805.1"/>
    <property type="molecule type" value="Genomic_DNA"/>
</dbReference>
<keyword evidence="1" id="KW-1133">Transmembrane helix</keyword>
<organism evidence="2 3">
    <name type="scientific">Durusdinium trenchii</name>
    <dbReference type="NCBI Taxonomy" id="1381693"/>
    <lineage>
        <taxon>Eukaryota</taxon>
        <taxon>Sar</taxon>
        <taxon>Alveolata</taxon>
        <taxon>Dinophyceae</taxon>
        <taxon>Suessiales</taxon>
        <taxon>Symbiodiniaceae</taxon>
        <taxon>Durusdinium</taxon>
    </lineage>
</organism>
<gene>
    <name evidence="2" type="ORF">SCF082_LOCUS10419</name>
</gene>
<feature type="transmembrane region" description="Helical" evidence="1">
    <location>
        <begin position="48"/>
        <end position="72"/>
    </location>
</feature>
<evidence type="ECO:0000313" key="2">
    <source>
        <dbReference type="EMBL" id="CAK9009805.1"/>
    </source>
</evidence>
<accession>A0ABP0J615</accession>
<reference evidence="2 3" key="1">
    <citation type="submission" date="2024-02" db="EMBL/GenBank/DDBJ databases">
        <authorList>
            <person name="Chen Y."/>
            <person name="Shah S."/>
            <person name="Dougan E. K."/>
            <person name="Thang M."/>
            <person name="Chan C."/>
        </authorList>
    </citation>
    <scope>NUCLEOTIDE SEQUENCE [LARGE SCALE GENOMIC DNA]</scope>
</reference>
<sequence>MTEEDPLLLAKAMLTSESKVEDAFRISMMPWLTFTGVTWLFLYCYAHLPSFVVISLSTWATMCLCTLLAMYLRPKAPAAQGKHGLVVVLSALVSKNSLERSFSVKKRQNMELTA</sequence>
<evidence type="ECO:0000256" key="1">
    <source>
        <dbReference type="SAM" id="Phobius"/>
    </source>
</evidence>
<protein>
    <submittedName>
        <fullName evidence="2">Uncharacterized protein</fullName>
    </submittedName>
</protein>
<evidence type="ECO:0000313" key="3">
    <source>
        <dbReference type="Proteomes" id="UP001642464"/>
    </source>
</evidence>
<dbReference type="Proteomes" id="UP001642464">
    <property type="component" value="Unassembled WGS sequence"/>
</dbReference>